<dbReference type="Gene3D" id="3.10.180.10">
    <property type="entry name" value="2,3-Dihydroxybiphenyl 1,2-Dioxygenase, domain 1"/>
    <property type="match status" value="2"/>
</dbReference>
<evidence type="ECO:0000256" key="3">
    <source>
        <dbReference type="ARBA" id="ARBA00022723"/>
    </source>
</evidence>
<proteinExistence type="inferred from homology"/>
<keyword evidence="4" id="KW-0058">Aromatic hydrocarbons catabolism</keyword>
<dbReference type="InterPro" id="IPR037523">
    <property type="entry name" value="VOC_core"/>
</dbReference>
<evidence type="ECO:0000256" key="4">
    <source>
        <dbReference type="ARBA" id="ARBA00022797"/>
    </source>
</evidence>
<comment type="caution">
    <text evidence="9">The sequence shown here is derived from an EMBL/GenBank/DDBJ whole genome shotgun (WGS) entry which is preliminary data.</text>
</comment>
<dbReference type="GO" id="GO:0018577">
    <property type="term" value="F:catechol 2,3-dioxygenase activity"/>
    <property type="evidence" value="ECO:0007669"/>
    <property type="project" value="UniProtKB-EC"/>
</dbReference>
<dbReference type="Pfam" id="PF00903">
    <property type="entry name" value="Glyoxalase"/>
    <property type="match status" value="1"/>
</dbReference>
<dbReference type="PROSITE" id="PS51819">
    <property type="entry name" value="VOC"/>
    <property type="match status" value="1"/>
</dbReference>
<evidence type="ECO:0000256" key="7">
    <source>
        <dbReference type="ARBA" id="ARBA00023004"/>
    </source>
</evidence>
<comment type="similarity">
    <text evidence="2">Belongs to the extradiol ring-cleavage dioxygenase family.</text>
</comment>
<dbReference type="InterPro" id="IPR029068">
    <property type="entry name" value="Glyas_Bleomycin-R_OHBP_Dase"/>
</dbReference>
<evidence type="ECO:0000256" key="5">
    <source>
        <dbReference type="ARBA" id="ARBA00022964"/>
    </source>
</evidence>
<dbReference type="PANTHER" id="PTHR43279:SF1">
    <property type="entry name" value="CATECHOL-2,3-DIOXYGENASE"/>
    <property type="match status" value="1"/>
</dbReference>
<protein>
    <submittedName>
        <fullName evidence="9">Catechol-2,3-dioxygenase</fullName>
        <ecNumber evidence="9">1.13.11.2</ecNumber>
    </submittedName>
</protein>
<evidence type="ECO:0000256" key="2">
    <source>
        <dbReference type="ARBA" id="ARBA00008784"/>
    </source>
</evidence>
<dbReference type="PANTHER" id="PTHR43279">
    <property type="entry name" value="CATECHOL-2,3-DIOXYGENASE"/>
    <property type="match status" value="1"/>
</dbReference>
<evidence type="ECO:0000259" key="8">
    <source>
        <dbReference type="PROSITE" id="PS51819"/>
    </source>
</evidence>
<sequence>MSPSQSFFQHVRLSELRLRVRNLENVSRFYVDTLGMRALGGRDGQIELGYSQDVPALVVLVESANAPLRPRDAAGLFHVAFLHPNRASLGRAARRLVDLEVPFGGGDHGVSEALYLADPEGNGIELYADRPAEEWPESSTGEVAMYTEEVDVAGILKAGEGEPGGGPEGVRIGHIHLSVADLPGAEQVLARGLGFSVRQRNYPGALFFGRDGYHHHFGANTWRSRRAVPAGSLGLDRFTLAMSPCPEPRELSSTMRQLGAFTESEGIGYTDLRTSDGIGIRVTSLD</sequence>
<dbReference type="InterPro" id="IPR000486">
    <property type="entry name" value="Xdiol_ring_cleave_dOase_1/2"/>
</dbReference>
<keyword evidence="3" id="KW-0479">Metal-binding</keyword>
<dbReference type="EC" id="1.13.11.2" evidence="9"/>
<dbReference type="SUPFAM" id="SSF54593">
    <property type="entry name" value="Glyoxalase/Bleomycin resistance protein/Dihydroxybiphenyl dioxygenase"/>
    <property type="match status" value="2"/>
</dbReference>
<evidence type="ECO:0000313" key="9">
    <source>
        <dbReference type="EMBL" id="OIR04321.1"/>
    </source>
</evidence>
<reference evidence="9" key="1">
    <citation type="submission" date="2016-10" db="EMBL/GenBank/DDBJ databases">
        <title>Sequence of Gallionella enrichment culture.</title>
        <authorList>
            <person name="Poehlein A."/>
            <person name="Muehling M."/>
            <person name="Daniel R."/>
        </authorList>
    </citation>
    <scope>NUCLEOTIDE SEQUENCE</scope>
</reference>
<accession>A0A1J5S762</accession>
<evidence type="ECO:0000256" key="1">
    <source>
        <dbReference type="ARBA" id="ARBA00001954"/>
    </source>
</evidence>
<dbReference type="AlphaFoldDB" id="A0A1J5S762"/>
<dbReference type="InterPro" id="IPR004360">
    <property type="entry name" value="Glyas_Fos-R_dOase_dom"/>
</dbReference>
<keyword evidence="7" id="KW-0408">Iron</keyword>
<dbReference type="GO" id="GO:0008198">
    <property type="term" value="F:ferrous iron binding"/>
    <property type="evidence" value="ECO:0007669"/>
    <property type="project" value="InterPro"/>
</dbReference>
<organism evidence="9">
    <name type="scientific">mine drainage metagenome</name>
    <dbReference type="NCBI Taxonomy" id="410659"/>
    <lineage>
        <taxon>unclassified sequences</taxon>
        <taxon>metagenomes</taxon>
        <taxon>ecological metagenomes</taxon>
    </lineage>
</organism>
<feature type="domain" description="VOC" evidence="8">
    <location>
        <begin position="12"/>
        <end position="129"/>
    </location>
</feature>
<dbReference type="PROSITE" id="PS00082">
    <property type="entry name" value="EXTRADIOL_DIOXYGENAS"/>
    <property type="match status" value="1"/>
</dbReference>
<keyword evidence="6 9" id="KW-0560">Oxidoreductase</keyword>
<evidence type="ECO:0000256" key="6">
    <source>
        <dbReference type="ARBA" id="ARBA00023002"/>
    </source>
</evidence>
<dbReference type="EMBL" id="MLJW01000058">
    <property type="protein sequence ID" value="OIR04321.1"/>
    <property type="molecule type" value="Genomic_DNA"/>
</dbReference>
<gene>
    <name evidence="9" type="primary">catE_1</name>
    <name evidence="9" type="ORF">GALL_135210</name>
</gene>
<keyword evidence="5 9" id="KW-0223">Dioxygenase</keyword>
<name>A0A1J5S762_9ZZZZ</name>
<comment type="cofactor">
    <cofactor evidence="1">
        <name>Fe(2+)</name>
        <dbReference type="ChEBI" id="CHEBI:29033"/>
    </cofactor>
</comment>